<proteinExistence type="predicted"/>
<dbReference type="OrthoDB" id="1255502at2"/>
<dbReference type="AlphaFoldDB" id="A0A4P7PQF8"/>
<keyword evidence="2" id="KW-1185">Reference proteome</keyword>
<organism evidence="1 2">
    <name type="scientific">Flavobacterium sangjuense</name>
    <dbReference type="NCBI Taxonomy" id="2518177"/>
    <lineage>
        <taxon>Bacteria</taxon>
        <taxon>Pseudomonadati</taxon>
        <taxon>Bacteroidota</taxon>
        <taxon>Flavobacteriia</taxon>
        <taxon>Flavobacteriales</taxon>
        <taxon>Flavobacteriaceae</taxon>
        <taxon>Flavobacterium</taxon>
    </lineage>
</organism>
<dbReference type="EMBL" id="CP038810">
    <property type="protein sequence ID" value="QBZ96969.1"/>
    <property type="molecule type" value="Genomic_DNA"/>
</dbReference>
<name>A0A4P7PQF8_9FLAO</name>
<gene>
    <name evidence="1" type="ORF">GS03_00454</name>
</gene>
<dbReference type="Proteomes" id="UP000296862">
    <property type="component" value="Chromosome"/>
</dbReference>
<evidence type="ECO:0000313" key="1">
    <source>
        <dbReference type="EMBL" id="QBZ96969.1"/>
    </source>
</evidence>
<dbReference type="KEGG" id="fsn:GS03_00454"/>
<sequence length="132" mass="15007">MKHKILLLVLFMSQSLFPQTDLNNVIKGGELLLSGLSVLKTSKSGAKKDSKVIESVCVKNKLNERITFIITGKKEDGDSFKKELIIPKDGKECLFQFPKGIYTYEIVLTNKEIYKKGEYKFEDDVVITVKEE</sequence>
<protein>
    <submittedName>
        <fullName evidence="1">Uncharacterized protein</fullName>
    </submittedName>
</protein>
<evidence type="ECO:0000313" key="2">
    <source>
        <dbReference type="Proteomes" id="UP000296862"/>
    </source>
</evidence>
<reference evidence="1 2" key="1">
    <citation type="submission" date="2019-04" db="EMBL/GenBank/DDBJ databases">
        <title>Flavobacterium sp. GS03.</title>
        <authorList>
            <person name="Kim H."/>
        </authorList>
    </citation>
    <scope>NUCLEOTIDE SEQUENCE [LARGE SCALE GENOMIC DNA]</scope>
    <source>
        <strain evidence="1 2">GS03</strain>
    </source>
</reference>
<dbReference type="RefSeq" id="WP_136150947.1">
    <property type="nucleotide sequence ID" value="NZ_CP038810.1"/>
</dbReference>
<accession>A0A4P7PQF8</accession>